<dbReference type="SUPFAM" id="SSF53098">
    <property type="entry name" value="Ribonuclease H-like"/>
    <property type="match status" value="1"/>
</dbReference>
<protein>
    <submittedName>
        <fullName evidence="2">Uncharacterized protein</fullName>
    </submittedName>
</protein>
<dbReference type="Proteomes" id="UP000887013">
    <property type="component" value="Unassembled WGS sequence"/>
</dbReference>
<dbReference type="InterPro" id="IPR012337">
    <property type="entry name" value="RNaseH-like_sf"/>
</dbReference>
<dbReference type="OrthoDB" id="6620210at2759"/>
<gene>
    <name evidence="2" type="ORF">NPIL_535861</name>
</gene>
<organism evidence="2 3">
    <name type="scientific">Nephila pilipes</name>
    <name type="common">Giant wood spider</name>
    <name type="synonym">Nephila maculata</name>
    <dbReference type="NCBI Taxonomy" id="299642"/>
    <lineage>
        <taxon>Eukaryota</taxon>
        <taxon>Metazoa</taxon>
        <taxon>Ecdysozoa</taxon>
        <taxon>Arthropoda</taxon>
        <taxon>Chelicerata</taxon>
        <taxon>Arachnida</taxon>
        <taxon>Araneae</taxon>
        <taxon>Araneomorphae</taxon>
        <taxon>Entelegynae</taxon>
        <taxon>Araneoidea</taxon>
        <taxon>Nephilidae</taxon>
        <taxon>Nephila</taxon>
    </lineage>
</organism>
<sequence>MLQRFLELREVVAGTVNFIKSAPPLPFAGDIEFLQEFCTLLKSVEFVTTEATGERFYTSSTLISITKVMDSKINTVSSFSGLREKLNENVFVQYKKRFGNFENSHFLAMTSLLDPRCKNLHLKDEALLDSWVKKLNNEIREKGKSSDSDSGQLSPVSSPSQGK</sequence>
<accession>A0A8X6TUL7</accession>
<evidence type="ECO:0000313" key="2">
    <source>
        <dbReference type="EMBL" id="GFT58044.1"/>
    </source>
</evidence>
<comment type="caution">
    <text evidence="2">The sequence shown here is derived from an EMBL/GenBank/DDBJ whole genome shotgun (WGS) entry which is preliminary data.</text>
</comment>
<proteinExistence type="predicted"/>
<dbReference type="AlphaFoldDB" id="A0A8X6TUL7"/>
<feature type="region of interest" description="Disordered" evidence="1">
    <location>
        <begin position="141"/>
        <end position="163"/>
    </location>
</feature>
<name>A0A8X6TUL7_NEPPI</name>
<dbReference type="EMBL" id="BMAW01018350">
    <property type="protein sequence ID" value="GFT58044.1"/>
    <property type="molecule type" value="Genomic_DNA"/>
</dbReference>
<evidence type="ECO:0000313" key="3">
    <source>
        <dbReference type="Proteomes" id="UP000887013"/>
    </source>
</evidence>
<feature type="compositionally biased region" description="Polar residues" evidence="1">
    <location>
        <begin position="148"/>
        <end position="163"/>
    </location>
</feature>
<keyword evidence="3" id="KW-1185">Reference proteome</keyword>
<evidence type="ECO:0000256" key="1">
    <source>
        <dbReference type="SAM" id="MobiDB-lite"/>
    </source>
</evidence>
<reference evidence="2" key="1">
    <citation type="submission" date="2020-08" db="EMBL/GenBank/DDBJ databases">
        <title>Multicomponent nature underlies the extraordinary mechanical properties of spider dragline silk.</title>
        <authorList>
            <person name="Kono N."/>
            <person name="Nakamura H."/>
            <person name="Mori M."/>
            <person name="Yoshida Y."/>
            <person name="Ohtoshi R."/>
            <person name="Malay A.D."/>
            <person name="Moran D.A.P."/>
            <person name="Tomita M."/>
            <person name="Numata K."/>
            <person name="Arakawa K."/>
        </authorList>
    </citation>
    <scope>NUCLEOTIDE SEQUENCE</scope>
</reference>